<organism evidence="1">
    <name type="scientific">Petromyces alliaceus</name>
    <name type="common">Aspergillus alliaceus</name>
    <dbReference type="NCBI Taxonomy" id="209559"/>
    <lineage>
        <taxon>Eukaryota</taxon>
        <taxon>Fungi</taxon>
        <taxon>Dikarya</taxon>
        <taxon>Ascomycota</taxon>
        <taxon>Pezizomycotina</taxon>
        <taxon>Eurotiomycetes</taxon>
        <taxon>Eurotiomycetidae</taxon>
        <taxon>Eurotiales</taxon>
        <taxon>Aspergillaceae</taxon>
        <taxon>Aspergillus</taxon>
        <taxon>Aspergillus subgen. Circumdati</taxon>
    </lineage>
</organism>
<accession>A0A5N7CP69</accession>
<dbReference type="EMBL" id="ML735218">
    <property type="protein sequence ID" value="KAE8395537.1"/>
    <property type="molecule type" value="Genomic_DNA"/>
</dbReference>
<dbReference type="Proteomes" id="UP000326877">
    <property type="component" value="Unassembled WGS sequence"/>
</dbReference>
<gene>
    <name evidence="1" type="ORF">BDV23DRAFT_178589</name>
</gene>
<evidence type="ECO:0000313" key="1">
    <source>
        <dbReference type="EMBL" id="KAE8395537.1"/>
    </source>
</evidence>
<dbReference type="AlphaFoldDB" id="A0A5N6G364"/>
<reference evidence="1" key="1">
    <citation type="submission" date="2019-04" db="EMBL/GenBank/DDBJ databases">
        <title>Friends and foes A comparative genomics studyof 23 Aspergillus species from section Flavi.</title>
        <authorList>
            <consortium name="DOE Joint Genome Institute"/>
            <person name="Kjaerbolling I."/>
            <person name="Vesth T."/>
            <person name="Frisvad J.C."/>
            <person name="Nybo J.L."/>
            <person name="Theobald S."/>
            <person name="Kildgaard S."/>
            <person name="Isbrandt T."/>
            <person name="Kuo A."/>
            <person name="Sato A."/>
            <person name="Lyhne E.K."/>
            <person name="Kogle M.E."/>
            <person name="Wiebenga A."/>
            <person name="Kun R.S."/>
            <person name="Lubbers R.J."/>
            <person name="Makela M.R."/>
            <person name="Barry K."/>
            <person name="Chovatia M."/>
            <person name="Clum A."/>
            <person name="Daum C."/>
            <person name="Haridas S."/>
            <person name="He G."/>
            <person name="LaButti K."/>
            <person name="Lipzen A."/>
            <person name="Mondo S."/>
            <person name="Riley R."/>
            <person name="Salamov A."/>
            <person name="Simmons B.A."/>
            <person name="Magnuson J.K."/>
            <person name="Henrissat B."/>
            <person name="Mortensen U.H."/>
            <person name="Larsen T.O."/>
            <person name="Devries R.P."/>
            <person name="Grigoriev I.V."/>
            <person name="Machida M."/>
            <person name="Baker S.E."/>
            <person name="Andersen M.R."/>
        </authorList>
    </citation>
    <scope>NUCLEOTIDE SEQUENCE [LARGE SCALE GENOMIC DNA]</scope>
    <source>
        <strain evidence="1">IBT 14317</strain>
    </source>
</reference>
<accession>A0A5N6G364</accession>
<name>A0A5N6G364_PETAA</name>
<protein>
    <submittedName>
        <fullName evidence="1">Uncharacterized protein</fullName>
    </submittedName>
</protein>
<sequence length="159" mass="17977">MEELAVTSLSDLDKLSKAYFDLETKPQTYMIRLASNFRSAGLAMPQGTDGELSSWALIKCHTAWLWHSSQTDAASAIRYYNNLIGYFYNRAMYHNTALKERAMDATNNNEYWTSIGGTNANKQDMVQKALTVTTMFKGSGNDHAEEALWNERLAHLLSH</sequence>
<proteinExistence type="predicted"/>